<accession>A0A6M2E0E3</accession>
<proteinExistence type="predicted"/>
<reference evidence="2" key="1">
    <citation type="submission" date="2020-03" db="EMBL/GenBank/DDBJ databases">
        <title>Transcriptomic Profiling of the Digestive Tract of the Rat Flea, Xenopsylla cheopis, Following Blood Feeding and Infection with Yersinia pestis.</title>
        <authorList>
            <person name="Bland D.M."/>
            <person name="Martens C.A."/>
            <person name="Virtaneva K."/>
            <person name="Kanakabandi K."/>
            <person name="Long D."/>
            <person name="Rosenke R."/>
            <person name="Saturday G.A."/>
            <person name="Hoyt F.H."/>
            <person name="Bruno D.P."/>
            <person name="Ribeiro J.M.C."/>
            <person name="Hinnebusch J."/>
        </authorList>
    </citation>
    <scope>NUCLEOTIDE SEQUENCE</scope>
</reference>
<evidence type="ECO:0000313" key="2">
    <source>
        <dbReference type="EMBL" id="NOV51813.1"/>
    </source>
</evidence>
<organism evidence="2">
    <name type="scientific">Xenopsylla cheopis</name>
    <name type="common">Oriental rat flea</name>
    <name type="synonym">Pulex cheopis</name>
    <dbReference type="NCBI Taxonomy" id="163159"/>
    <lineage>
        <taxon>Eukaryota</taxon>
        <taxon>Metazoa</taxon>
        <taxon>Ecdysozoa</taxon>
        <taxon>Arthropoda</taxon>
        <taxon>Hexapoda</taxon>
        <taxon>Insecta</taxon>
        <taxon>Pterygota</taxon>
        <taxon>Neoptera</taxon>
        <taxon>Endopterygota</taxon>
        <taxon>Siphonaptera</taxon>
        <taxon>Pulicidae</taxon>
        <taxon>Xenopsyllinae</taxon>
        <taxon>Xenopsylla</taxon>
    </lineage>
</organism>
<protein>
    <submittedName>
        <fullName evidence="2">Putative secreted protein</fullName>
    </submittedName>
</protein>
<keyword evidence="1" id="KW-1133">Transmembrane helix</keyword>
<dbReference type="PROSITE" id="PS51257">
    <property type="entry name" value="PROKAR_LIPOPROTEIN"/>
    <property type="match status" value="1"/>
</dbReference>
<evidence type="ECO:0000256" key="1">
    <source>
        <dbReference type="SAM" id="Phobius"/>
    </source>
</evidence>
<sequence length="81" mass="9698">MKLMVIILIIYLDFLKLITASTIWISCMIKKKIWNLVYQIWLIKLLMYLQGKRMDSSCLLKVEKSIKLITKLSPEKHWTKL</sequence>
<feature type="transmembrane region" description="Helical" evidence="1">
    <location>
        <begin position="6"/>
        <end position="26"/>
    </location>
</feature>
<dbReference type="EMBL" id="GIIL01008087">
    <property type="protein sequence ID" value="NOV51813.1"/>
    <property type="molecule type" value="Transcribed_RNA"/>
</dbReference>
<name>A0A6M2E0E3_XENCH</name>
<dbReference type="AlphaFoldDB" id="A0A6M2E0E3"/>
<keyword evidence="1" id="KW-0812">Transmembrane</keyword>
<keyword evidence="1" id="KW-0472">Membrane</keyword>